<dbReference type="Proteomes" id="UP000019494">
    <property type="component" value="Unassembled WGS sequence"/>
</dbReference>
<dbReference type="EMBL" id="AWQS01000098">
    <property type="protein sequence ID" value="EWT05644.1"/>
    <property type="molecule type" value="Genomic_DNA"/>
</dbReference>
<comment type="caution">
    <text evidence="3">The sequence shown here is derived from an EMBL/GenBank/DDBJ whole genome shotgun (WGS) entry which is preliminary data.</text>
</comment>
<dbReference type="InterPro" id="IPR009597">
    <property type="entry name" value="DUF1206"/>
</dbReference>
<sequence length="260" mass="27134">MNSGEVKQTVRQAGNSDALGWAARTGFAVVGLMHLLIAWIALQLAFGVSGKQADQSGALQTLSSNALGTVLLWVAVVGFAGLGIWQLTQVFASHDAGDRVKAVAKGVVYLVLAWTALKFATGSGSSSQKQTSDVTASLMSKPAGGMLVIAVGLVILGVGIYHVYKGWSRKFLQDLRSHPGRAVVVLARFGYIAKGVALGVVGVLFVLAGVHNNPKEAGGLDRALRSLLDVPFGQVLLTVVALGLAAYGVYSFARARYGRV</sequence>
<keyword evidence="1" id="KW-0812">Transmembrane</keyword>
<keyword evidence="4" id="KW-1185">Reference proteome</keyword>
<keyword evidence="1" id="KW-0472">Membrane</keyword>
<feature type="transmembrane region" description="Helical" evidence="1">
    <location>
        <begin position="106"/>
        <end position="123"/>
    </location>
</feature>
<feature type="transmembrane region" description="Helical" evidence="1">
    <location>
        <begin position="230"/>
        <end position="250"/>
    </location>
</feature>
<evidence type="ECO:0000259" key="2">
    <source>
        <dbReference type="Pfam" id="PF06724"/>
    </source>
</evidence>
<evidence type="ECO:0000256" key="1">
    <source>
        <dbReference type="SAM" id="Phobius"/>
    </source>
</evidence>
<feature type="domain" description="DUF1206" evidence="2">
    <location>
        <begin position="101"/>
        <end position="169"/>
    </location>
</feature>
<dbReference type="OrthoDB" id="4552598at2"/>
<gene>
    <name evidence="3" type="ORF">N864_23280</name>
</gene>
<organism evidence="3 4">
    <name type="scientific">Intrasporangium chromatireducens Q5-1</name>
    <dbReference type="NCBI Taxonomy" id="584657"/>
    <lineage>
        <taxon>Bacteria</taxon>
        <taxon>Bacillati</taxon>
        <taxon>Actinomycetota</taxon>
        <taxon>Actinomycetes</taxon>
        <taxon>Micrococcales</taxon>
        <taxon>Intrasporangiaceae</taxon>
        <taxon>Intrasporangium</taxon>
    </lineage>
</organism>
<dbReference type="Pfam" id="PF06724">
    <property type="entry name" value="DUF1206"/>
    <property type="match status" value="3"/>
</dbReference>
<feature type="domain" description="DUF1206" evidence="2">
    <location>
        <begin position="26"/>
        <end position="89"/>
    </location>
</feature>
<feature type="transmembrane region" description="Helical" evidence="1">
    <location>
        <begin position="185"/>
        <end position="210"/>
    </location>
</feature>
<feature type="transmembrane region" description="Helical" evidence="1">
    <location>
        <begin position="21"/>
        <end position="46"/>
    </location>
</feature>
<feature type="transmembrane region" description="Helical" evidence="1">
    <location>
        <begin position="143"/>
        <end position="164"/>
    </location>
</feature>
<dbReference type="PATRIC" id="fig|584657.3.peg.2471"/>
<keyword evidence="1" id="KW-1133">Transmembrane helix</keyword>
<feature type="domain" description="DUF1206" evidence="2">
    <location>
        <begin position="189"/>
        <end position="258"/>
    </location>
</feature>
<name>W9GP29_9MICO</name>
<evidence type="ECO:0000313" key="3">
    <source>
        <dbReference type="EMBL" id="EWT05644.1"/>
    </source>
</evidence>
<dbReference type="AlphaFoldDB" id="W9GP29"/>
<accession>W9GP29</accession>
<evidence type="ECO:0000313" key="4">
    <source>
        <dbReference type="Proteomes" id="UP000019494"/>
    </source>
</evidence>
<proteinExistence type="predicted"/>
<feature type="transmembrane region" description="Helical" evidence="1">
    <location>
        <begin position="66"/>
        <end position="85"/>
    </location>
</feature>
<protein>
    <submittedName>
        <fullName evidence="3">Membrane protein</fullName>
    </submittedName>
</protein>
<reference evidence="4" key="1">
    <citation type="submission" date="2013-08" db="EMBL/GenBank/DDBJ databases">
        <title>Intrasporangium oryzae NRRL B-24470.</title>
        <authorList>
            <person name="Liu H."/>
            <person name="Wang G."/>
        </authorList>
    </citation>
    <scope>NUCLEOTIDE SEQUENCE [LARGE SCALE GENOMIC DNA]</scope>
    <source>
        <strain evidence="4">Q5-1</strain>
    </source>
</reference>
<dbReference type="RefSeq" id="WP_034717126.1">
    <property type="nucleotide sequence ID" value="NZ_AWQS01000098.1"/>
</dbReference>